<evidence type="ECO:0000256" key="2">
    <source>
        <dbReference type="ARBA" id="ARBA00023125"/>
    </source>
</evidence>
<dbReference type="PROSITE" id="PS50043">
    <property type="entry name" value="HTH_LUXR_2"/>
    <property type="match status" value="1"/>
</dbReference>
<dbReference type="InterPro" id="IPR000792">
    <property type="entry name" value="Tscrpt_reg_LuxR_C"/>
</dbReference>
<dbReference type="PRINTS" id="PR00038">
    <property type="entry name" value="HTHLUXR"/>
</dbReference>
<dbReference type="InterPro" id="IPR036388">
    <property type="entry name" value="WH-like_DNA-bd_sf"/>
</dbReference>
<dbReference type="EMBL" id="JBHSPA010000119">
    <property type="protein sequence ID" value="MFC5835280.1"/>
    <property type="molecule type" value="Genomic_DNA"/>
</dbReference>
<dbReference type="SUPFAM" id="SSF46894">
    <property type="entry name" value="C-terminal effector domain of the bipartite response regulators"/>
    <property type="match status" value="1"/>
</dbReference>
<dbReference type="SMART" id="SM00421">
    <property type="entry name" value="HTH_LUXR"/>
    <property type="match status" value="1"/>
</dbReference>
<keyword evidence="2" id="KW-0238">DNA-binding</keyword>
<evidence type="ECO:0000259" key="5">
    <source>
        <dbReference type="PROSITE" id="PS50043"/>
    </source>
</evidence>
<evidence type="ECO:0000256" key="1">
    <source>
        <dbReference type="ARBA" id="ARBA00023015"/>
    </source>
</evidence>
<protein>
    <submittedName>
        <fullName evidence="6">LuxR C-terminal-related transcriptional regulator</fullName>
    </submittedName>
</protein>
<dbReference type="RefSeq" id="WP_379524691.1">
    <property type="nucleotide sequence ID" value="NZ_JBHSPA010000119.1"/>
</dbReference>
<dbReference type="Gene3D" id="1.10.10.10">
    <property type="entry name" value="Winged helix-like DNA-binding domain superfamily/Winged helix DNA-binding domain"/>
    <property type="match status" value="1"/>
</dbReference>
<organism evidence="6 7">
    <name type="scientific">Nonomuraea insulae</name>
    <dbReference type="NCBI Taxonomy" id="1616787"/>
    <lineage>
        <taxon>Bacteria</taxon>
        <taxon>Bacillati</taxon>
        <taxon>Actinomycetota</taxon>
        <taxon>Actinomycetes</taxon>
        <taxon>Streptosporangiales</taxon>
        <taxon>Streptosporangiaceae</taxon>
        <taxon>Nonomuraea</taxon>
    </lineage>
</organism>
<dbReference type="CDD" id="cd06170">
    <property type="entry name" value="LuxR_C_like"/>
    <property type="match status" value="1"/>
</dbReference>
<proteinExistence type="predicted"/>
<reference evidence="7" key="1">
    <citation type="journal article" date="2019" name="Int. J. Syst. Evol. Microbiol.">
        <title>The Global Catalogue of Microorganisms (GCM) 10K type strain sequencing project: providing services to taxonomists for standard genome sequencing and annotation.</title>
        <authorList>
            <consortium name="The Broad Institute Genomics Platform"/>
            <consortium name="The Broad Institute Genome Sequencing Center for Infectious Disease"/>
            <person name="Wu L."/>
            <person name="Ma J."/>
        </authorList>
    </citation>
    <scope>NUCLEOTIDE SEQUENCE [LARGE SCALE GENOMIC DNA]</scope>
    <source>
        <strain evidence="7">CCUG 53903</strain>
    </source>
</reference>
<gene>
    <name evidence="6" type="ORF">ACFPZ3_66600</name>
</gene>
<evidence type="ECO:0000313" key="6">
    <source>
        <dbReference type="EMBL" id="MFC5835280.1"/>
    </source>
</evidence>
<dbReference type="Proteomes" id="UP001596058">
    <property type="component" value="Unassembled WGS sequence"/>
</dbReference>
<evidence type="ECO:0000256" key="3">
    <source>
        <dbReference type="ARBA" id="ARBA00023163"/>
    </source>
</evidence>
<evidence type="ECO:0000313" key="7">
    <source>
        <dbReference type="Proteomes" id="UP001596058"/>
    </source>
</evidence>
<sequence>MSGSGIASSPRPRETRGRPARAAEAAARLDALAQASGTDWALGTSASVRAQVSDGPAAESLHREAIERLGRTDVRITCARTQLLYGEWLRRENRRTDARRHLGIAYEMFSQMGAEAFTERARRELHATGEHVRKRPTGSGTTLTVQEAHIARLAGDGLTNPEIGAQMFISPHTVEWHLRKVFAKLGIVYRRQIRTSLPEATAAMA</sequence>
<evidence type="ECO:0000256" key="4">
    <source>
        <dbReference type="SAM" id="MobiDB-lite"/>
    </source>
</evidence>
<keyword evidence="3" id="KW-0804">Transcription</keyword>
<feature type="domain" description="HTH luxR-type" evidence="5">
    <location>
        <begin position="136"/>
        <end position="205"/>
    </location>
</feature>
<keyword evidence="1" id="KW-0805">Transcription regulation</keyword>
<dbReference type="PANTHER" id="PTHR44688">
    <property type="entry name" value="DNA-BINDING TRANSCRIPTIONAL ACTIVATOR DEVR_DOSR"/>
    <property type="match status" value="1"/>
</dbReference>
<comment type="caution">
    <text evidence="6">The sequence shown here is derived from an EMBL/GenBank/DDBJ whole genome shotgun (WGS) entry which is preliminary data.</text>
</comment>
<name>A0ABW1DB44_9ACTN</name>
<dbReference type="InterPro" id="IPR016032">
    <property type="entry name" value="Sig_transdc_resp-reg_C-effctor"/>
</dbReference>
<keyword evidence="7" id="KW-1185">Reference proteome</keyword>
<dbReference type="Pfam" id="PF00196">
    <property type="entry name" value="GerE"/>
    <property type="match status" value="1"/>
</dbReference>
<accession>A0ABW1DB44</accession>
<dbReference type="PANTHER" id="PTHR44688:SF16">
    <property type="entry name" value="DNA-BINDING TRANSCRIPTIONAL ACTIVATOR DEVR_DOSR"/>
    <property type="match status" value="1"/>
</dbReference>
<feature type="region of interest" description="Disordered" evidence="4">
    <location>
        <begin position="1"/>
        <end position="22"/>
    </location>
</feature>